<dbReference type="InterPro" id="IPR003594">
    <property type="entry name" value="HATPase_dom"/>
</dbReference>
<dbReference type="InterPro" id="IPR036890">
    <property type="entry name" value="HATPase_C_sf"/>
</dbReference>
<dbReference type="SUPFAM" id="SSF55874">
    <property type="entry name" value="ATPase domain of HSP90 chaperone/DNA topoisomerase II/histidine kinase"/>
    <property type="match status" value="1"/>
</dbReference>
<accession>A0A3R8S6R6</accession>
<dbReference type="SMART" id="SM00388">
    <property type="entry name" value="HisKA"/>
    <property type="match status" value="1"/>
</dbReference>
<protein>
    <recommendedName>
        <fullName evidence="8">Virulence sensor protein BvgS</fullName>
        <ecNumber evidence="2">2.7.13.3</ecNumber>
    </recommendedName>
</protein>
<dbReference type="PRINTS" id="PR00344">
    <property type="entry name" value="BCTRLSENSOR"/>
</dbReference>
<evidence type="ECO:0000259" key="13">
    <source>
        <dbReference type="PROSITE" id="PS50110"/>
    </source>
</evidence>
<organism evidence="14 15">
    <name type="scientific">Aquabacterium soli</name>
    <dbReference type="NCBI Taxonomy" id="2493092"/>
    <lineage>
        <taxon>Bacteria</taxon>
        <taxon>Pseudomonadati</taxon>
        <taxon>Pseudomonadota</taxon>
        <taxon>Betaproteobacteria</taxon>
        <taxon>Burkholderiales</taxon>
        <taxon>Aquabacterium</taxon>
    </lineage>
</organism>
<keyword evidence="15" id="KW-1185">Reference proteome</keyword>
<dbReference type="CDD" id="cd00082">
    <property type="entry name" value="HisKA"/>
    <property type="match status" value="1"/>
</dbReference>
<keyword evidence="11" id="KW-0812">Transmembrane</keyword>
<dbReference type="SMART" id="SM00387">
    <property type="entry name" value="HATPase_c"/>
    <property type="match status" value="1"/>
</dbReference>
<keyword evidence="11" id="KW-1133">Transmembrane helix</keyword>
<reference evidence="14 15" key="1">
    <citation type="submission" date="2018-12" db="EMBL/GenBank/DDBJ databases">
        <title>The whole draft genome of Aquabacterium sp. SJQ9.</title>
        <authorList>
            <person name="Sun L."/>
            <person name="Gao X."/>
            <person name="Chen W."/>
            <person name="Huang K."/>
        </authorList>
    </citation>
    <scope>NUCLEOTIDE SEQUENCE [LARGE SCALE GENOMIC DNA]</scope>
    <source>
        <strain evidence="14 15">SJQ9</strain>
    </source>
</reference>
<dbReference type="Pfam" id="PF00072">
    <property type="entry name" value="Response_reg"/>
    <property type="match status" value="1"/>
</dbReference>
<keyword evidence="6" id="KW-0843">Virulence</keyword>
<feature type="transmembrane region" description="Helical" evidence="11">
    <location>
        <begin position="121"/>
        <end position="141"/>
    </location>
</feature>
<dbReference type="PANTHER" id="PTHR45339:SF1">
    <property type="entry name" value="HYBRID SIGNAL TRANSDUCTION HISTIDINE KINASE J"/>
    <property type="match status" value="1"/>
</dbReference>
<dbReference type="InterPro" id="IPR005467">
    <property type="entry name" value="His_kinase_dom"/>
</dbReference>
<keyword evidence="5" id="KW-0902">Two-component regulatory system</keyword>
<feature type="domain" description="Histidine kinase" evidence="12">
    <location>
        <begin position="233"/>
        <end position="474"/>
    </location>
</feature>
<feature type="region of interest" description="Disordered" evidence="10">
    <location>
        <begin position="504"/>
        <end position="529"/>
    </location>
</feature>
<feature type="transmembrane region" description="Helical" evidence="11">
    <location>
        <begin position="29"/>
        <end position="51"/>
    </location>
</feature>
<feature type="modified residue" description="4-aspartylphosphate" evidence="9">
    <location>
        <position position="588"/>
    </location>
</feature>
<dbReference type="SMART" id="SM00448">
    <property type="entry name" value="REC"/>
    <property type="match status" value="1"/>
</dbReference>
<evidence type="ECO:0000256" key="6">
    <source>
        <dbReference type="ARBA" id="ARBA00023026"/>
    </source>
</evidence>
<dbReference type="InterPro" id="IPR001789">
    <property type="entry name" value="Sig_transdc_resp-reg_receiver"/>
</dbReference>
<dbReference type="SUPFAM" id="SSF47384">
    <property type="entry name" value="Homodimeric domain of signal transducing histidine kinase"/>
    <property type="match status" value="1"/>
</dbReference>
<dbReference type="SUPFAM" id="SSF52172">
    <property type="entry name" value="CheY-like"/>
    <property type="match status" value="1"/>
</dbReference>
<dbReference type="Gene3D" id="3.30.565.10">
    <property type="entry name" value="Histidine kinase-like ATPase, C-terminal domain"/>
    <property type="match status" value="1"/>
</dbReference>
<dbReference type="InterPro" id="IPR036097">
    <property type="entry name" value="HisK_dim/P_sf"/>
</dbReference>
<evidence type="ECO:0000256" key="10">
    <source>
        <dbReference type="SAM" id="MobiDB-lite"/>
    </source>
</evidence>
<evidence type="ECO:0000256" key="5">
    <source>
        <dbReference type="ARBA" id="ARBA00023012"/>
    </source>
</evidence>
<dbReference type="FunFam" id="3.30.565.10:FF:000010">
    <property type="entry name" value="Sensor histidine kinase RcsC"/>
    <property type="match status" value="1"/>
</dbReference>
<dbReference type="InterPro" id="IPR011006">
    <property type="entry name" value="CheY-like_superfamily"/>
</dbReference>
<dbReference type="Pfam" id="PF00512">
    <property type="entry name" value="HisKA"/>
    <property type="match status" value="1"/>
</dbReference>
<evidence type="ECO:0000256" key="8">
    <source>
        <dbReference type="ARBA" id="ARBA00070152"/>
    </source>
</evidence>
<evidence type="ECO:0000256" key="1">
    <source>
        <dbReference type="ARBA" id="ARBA00000085"/>
    </source>
</evidence>
<evidence type="ECO:0000256" key="4">
    <source>
        <dbReference type="ARBA" id="ARBA00022729"/>
    </source>
</evidence>
<evidence type="ECO:0000256" key="11">
    <source>
        <dbReference type="SAM" id="Phobius"/>
    </source>
</evidence>
<dbReference type="Proteomes" id="UP000269265">
    <property type="component" value="Unassembled WGS sequence"/>
</dbReference>
<evidence type="ECO:0000256" key="7">
    <source>
        <dbReference type="ARBA" id="ARBA00058004"/>
    </source>
</evidence>
<feature type="domain" description="Response regulatory" evidence="13">
    <location>
        <begin position="537"/>
        <end position="658"/>
    </location>
</feature>
<evidence type="ECO:0000313" key="15">
    <source>
        <dbReference type="Proteomes" id="UP000269265"/>
    </source>
</evidence>
<feature type="transmembrane region" description="Helical" evidence="11">
    <location>
        <begin position="96"/>
        <end position="115"/>
    </location>
</feature>
<keyword evidence="3 9" id="KW-0597">Phosphoprotein</keyword>
<feature type="transmembrane region" description="Helical" evidence="11">
    <location>
        <begin position="57"/>
        <end position="76"/>
    </location>
</feature>
<evidence type="ECO:0000313" key="14">
    <source>
        <dbReference type="EMBL" id="RRS03667.1"/>
    </source>
</evidence>
<dbReference type="PROSITE" id="PS50109">
    <property type="entry name" value="HIS_KIN"/>
    <property type="match status" value="1"/>
</dbReference>
<feature type="transmembrane region" description="Helical" evidence="11">
    <location>
        <begin position="170"/>
        <end position="187"/>
    </location>
</feature>
<dbReference type="InterPro" id="IPR003661">
    <property type="entry name" value="HisK_dim/P_dom"/>
</dbReference>
<dbReference type="GO" id="GO:0000155">
    <property type="term" value="F:phosphorelay sensor kinase activity"/>
    <property type="evidence" value="ECO:0007669"/>
    <property type="project" value="InterPro"/>
</dbReference>
<gene>
    <name evidence="14" type="ORF">EIP75_13810</name>
</gene>
<keyword evidence="4" id="KW-0732">Signal</keyword>
<sequence length="666" mass="71905">MSLFHPSSRLSPDDPQLVRQINAERVRMLYAPTVLMVGMSSAFSLALAMIMGPSVGWPTAMLWAVLCLAAGGVRLFNDRAYRRAEDRDDPRWLRTFVMAVALHGACWGLAGVILMPVQDMVTVAVVVATLIGAGSISTFALQAHVAPNLAMNVPLMLPAALMLLTRMDTYGLFGAVGIISLVVVMLSESRRAERRISELLWLRFTTDRIAQERADALKLAQRHSAVKDQFLATMSHEMRTPLHGILGLSQLIQQRLPPRPGVLGDARQHAALIQRSGEHLLSLISDVLDFSRIEAGKLAIDRSVFDLRQVLDDVLGLSRVTAAGRGLPLIEDVRLPRPCLVEGDPARLRQVLYNLLGNAIKFTETGEVRLTVARRVGIDMGSGLPVPGPAGDDPTQIRIGFEIADTGVGIPPDQIDRIFEAFQQLDNSFGRRHQGTGLGLTISREIARAMGGDITCQSAPGKGSVFTLGVPLPQAAGDARAEVLPTWTAGPTAHDDLDTQPAQATTVDTRQAPPITRPGGLDDAPQGPLPPLSLQGRVLLVEDNPVNALVAQAGMSQLGLDVTLVTDGQQALSLLVPGPHEFDLVLMDCQMPVLDGVETTRRLRAHEDSIGSPNVPVIALTANAMPQDRRRCAAAGMDDHLAKPFRQEELRAVLVRHLHPRQSVTA</sequence>
<dbReference type="PROSITE" id="PS50110">
    <property type="entry name" value="RESPONSE_REGULATORY"/>
    <property type="match status" value="1"/>
</dbReference>
<dbReference type="Pfam" id="PF02518">
    <property type="entry name" value="HATPase_c"/>
    <property type="match status" value="1"/>
</dbReference>
<dbReference type="PANTHER" id="PTHR45339">
    <property type="entry name" value="HYBRID SIGNAL TRANSDUCTION HISTIDINE KINASE J"/>
    <property type="match status" value="1"/>
</dbReference>
<evidence type="ECO:0000259" key="12">
    <source>
        <dbReference type="PROSITE" id="PS50109"/>
    </source>
</evidence>
<proteinExistence type="predicted"/>
<dbReference type="EMBL" id="RSED01000010">
    <property type="protein sequence ID" value="RRS03667.1"/>
    <property type="molecule type" value="Genomic_DNA"/>
</dbReference>
<keyword evidence="11" id="KW-0472">Membrane</keyword>
<comment type="function">
    <text evidence="7">Member of the two-component regulatory system BvgS/BvgA. Phosphorylates BvgA via a four-step phosphorelay in response to environmental signals.</text>
</comment>
<name>A0A3R8S6R6_9BURK</name>
<evidence type="ECO:0000256" key="3">
    <source>
        <dbReference type="ARBA" id="ARBA00022553"/>
    </source>
</evidence>
<dbReference type="CDD" id="cd17546">
    <property type="entry name" value="REC_hyHK_CKI1_RcsC-like"/>
    <property type="match status" value="1"/>
</dbReference>
<evidence type="ECO:0000256" key="2">
    <source>
        <dbReference type="ARBA" id="ARBA00012438"/>
    </source>
</evidence>
<dbReference type="InterPro" id="IPR004358">
    <property type="entry name" value="Sig_transdc_His_kin-like_C"/>
</dbReference>
<dbReference type="AlphaFoldDB" id="A0A3R8S6R6"/>
<dbReference type="OrthoDB" id="8577169at2"/>
<dbReference type="EC" id="2.7.13.3" evidence="2"/>
<comment type="caution">
    <text evidence="14">The sequence shown here is derived from an EMBL/GenBank/DDBJ whole genome shotgun (WGS) entry which is preliminary data.</text>
</comment>
<comment type="catalytic activity">
    <reaction evidence="1">
        <text>ATP + protein L-histidine = ADP + protein N-phospho-L-histidine.</text>
        <dbReference type="EC" id="2.7.13.3"/>
    </reaction>
</comment>
<dbReference type="RefSeq" id="WP_125243873.1">
    <property type="nucleotide sequence ID" value="NZ_RSED01000010.1"/>
</dbReference>
<evidence type="ECO:0000256" key="9">
    <source>
        <dbReference type="PROSITE-ProRule" id="PRU00169"/>
    </source>
</evidence>
<dbReference type="Gene3D" id="3.40.50.2300">
    <property type="match status" value="1"/>
</dbReference>
<dbReference type="Gene3D" id="1.10.287.130">
    <property type="match status" value="1"/>
</dbReference>
<dbReference type="CDD" id="cd16922">
    <property type="entry name" value="HATPase_EvgS-ArcB-TorS-like"/>
    <property type="match status" value="1"/>
</dbReference>